<protein>
    <submittedName>
        <fullName evidence="2">Uncharacterized protein</fullName>
    </submittedName>
</protein>
<evidence type="ECO:0000313" key="3">
    <source>
        <dbReference type="Proteomes" id="UP000765509"/>
    </source>
</evidence>
<keyword evidence="3" id="KW-1185">Reference proteome</keyword>
<dbReference type="AlphaFoldDB" id="A0A9Q3CD45"/>
<dbReference type="PANTHER" id="PTHR41390:SF1">
    <property type="entry name" value="NADH-UBIQUINONE OXIDOREDUCTASE 213 KDA SUBUNIT"/>
    <property type="match status" value="1"/>
</dbReference>
<keyword evidence="1" id="KW-0812">Transmembrane</keyword>
<keyword evidence="1" id="KW-1133">Transmembrane helix</keyword>
<dbReference type="PANTHER" id="PTHR41390">
    <property type="entry name" value="CHROMOSOME 7, WHOLE GENOME SHOTGUN SEQUENCE"/>
    <property type="match status" value="1"/>
</dbReference>
<feature type="transmembrane region" description="Helical" evidence="1">
    <location>
        <begin position="118"/>
        <end position="137"/>
    </location>
</feature>
<reference evidence="2" key="1">
    <citation type="submission" date="2021-03" db="EMBL/GenBank/DDBJ databases">
        <title>Draft genome sequence of rust myrtle Austropuccinia psidii MF-1, a brazilian biotype.</title>
        <authorList>
            <person name="Quecine M.C."/>
            <person name="Pachon D.M.R."/>
            <person name="Bonatelli M.L."/>
            <person name="Correr F.H."/>
            <person name="Franceschini L.M."/>
            <person name="Leite T.F."/>
            <person name="Margarido G.R.A."/>
            <person name="Almeida C.A."/>
            <person name="Ferrarezi J.A."/>
            <person name="Labate C.A."/>
        </authorList>
    </citation>
    <scope>NUCLEOTIDE SEQUENCE</scope>
    <source>
        <strain evidence="2">MF-1</strain>
    </source>
</reference>
<comment type="caution">
    <text evidence="2">The sequence shown here is derived from an EMBL/GenBank/DDBJ whole genome shotgun (WGS) entry which is preliminary data.</text>
</comment>
<feature type="transmembrane region" description="Helical" evidence="1">
    <location>
        <begin position="47"/>
        <end position="67"/>
    </location>
</feature>
<gene>
    <name evidence="2" type="ORF">O181_022566</name>
</gene>
<dbReference type="EMBL" id="AVOT02006959">
    <property type="protein sequence ID" value="MBW0482851.1"/>
    <property type="molecule type" value="Genomic_DNA"/>
</dbReference>
<name>A0A9Q3CD45_9BASI</name>
<proteinExistence type="predicted"/>
<accession>A0A9Q3CD45</accession>
<dbReference type="Proteomes" id="UP000765509">
    <property type="component" value="Unassembled WGS sequence"/>
</dbReference>
<dbReference type="OrthoDB" id="3366659at2759"/>
<sequence length="239" mass="26581">MIDFSRHLLQADHLSQSNKQSPISGSELNLDNRYPSLNFFKDESLKVILGGVTIGIGGMTMGSLLAIKRNIPLQVPAITMSLKTSAFGISFFALRQFLVNPLIELNSKNINRSPHLRGMLPTGISAVILGGALNGYLRGRSVIARSAFTTSLVCCTLQLAYNELALLRVRLLSSQKISQPEIRSASWWESLIPLKKISDEEWQTRLKLQLNHIDSKKEMVDAEIFQVESAIAQYTKNKP</sequence>
<evidence type="ECO:0000313" key="2">
    <source>
        <dbReference type="EMBL" id="MBW0482851.1"/>
    </source>
</evidence>
<organism evidence="2 3">
    <name type="scientific">Austropuccinia psidii MF-1</name>
    <dbReference type="NCBI Taxonomy" id="1389203"/>
    <lineage>
        <taxon>Eukaryota</taxon>
        <taxon>Fungi</taxon>
        <taxon>Dikarya</taxon>
        <taxon>Basidiomycota</taxon>
        <taxon>Pucciniomycotina</taxon>
        <taxon>Pucciniomycetes</taxon>
        <taxon>Pucciniales</taxon>
        <taxon>Sphaerophragmiaceae</taxon>
        <taxon>Austropuccinia</taxon>
    </lineage>
</organism>
<feature type="transmembrane region" description="Helical" evidence="1">
    <location>
        <begin position="79"/>
        <end position="98"/>
    </location>
</feature>
<evidence type="ECO:0000256" key="1">
    <source>
        <dbReference type="SAM" id="Phobius"/>
    </source>
</evidence>
<keyword evidence="1" id="KW-0472">Membrane</keyword>